<sequence length="1077" mass="121316">MSVSSGGSSAGLSTTSSRESAVQHLNKRAKAKDGGDEDEDLLEEKRSFQEFCYYCMDTLSAEKAFTVDWRINLPKIVLEGLTGFLVVFNPLVQGWDIDYNLWFWQIISWSTYHSAVAINRDYNVYTNVMYLHVAVVGLLLAGLALLALTVNKVQKSKELKKWVKVLHFCMDVVFTVGFMTIFSVFTFMFNCDFQANNNGGTNMHLHFRDVDCSEVPHLVHMIVGGIFALILGILACIMAIADTEHNPISRTWLASPSTETRMKIVVAKMVIVVCAVGINETRRAPTIIVWLAALYTWWLYFRQMPFYNTWVNISISSMWLGIAFTASLLMVLSWDHRNGDPDFHYWMTWNVLKGIFPVMVGGACCHYAFIWYKMYWTRKFVDPPPNLPLRKIFKFEYPEDVEIMSRAMRKFDRDGVVDPQAVELGDTILRAGMQYFPKCPGLLVLYASMLLEVKHDGPLTRTQLQNAMKLRPDILDKYRIFVIAQRAKRMKDAADGTMDLQSYVEFKRNYRMLARVHKEALQNQRDFWKLFMHSKTQESNVKKALKDLEASSSRAQMVYSKIMERYPNNGKLLKCYGKFLEEVKNDIGGATKYYSEGNRLGSTDAIMNMDFDLAGRKKMDFLVSMDLHEDAVVIIDAVGTILMISQGTTAMFGYSKIELENANVSMLMPQPFSQRHPSYLQRYTSTGDPHILDKVQEVVALHKEKFVFPTELGVTKLSGSGSDSVFLGVLKAMPVSMETVRVWVAPNGVVLCADQQFSGLMGYPSEALVGTSIFSLLEDPSAGEAFNEQCKAASPEDFAQQRIKTTGRFVGKYLPPVPCSVTVKLGGTQTERIFVWNVKRNDKNDEMTMVCDTHGTITFATWDMAALLGMSTRKLVGTKLDTLLPPPYNSMHAKWLQETPSVIPSSSCRAGVVVQLLNSSHVLVPVRIKVHQMEDQGRTLHVVRVTRAAPNALVEEKRVSLTCNLNGTIEEIEPAESQLFGWPAMEMKGRHVADVVDTFATWRQKIADQYFGGDVERCIVETGTGGVKLLLLAFMDQEYARPGGSYRVSVKPPDTDFATAIAAAQNTQHQVSPLLGY</sequence>
<evidence type="ECO:0000259" key="5">
    <source>
        <dbReference type="PROSITE" id="PS50112"/>
    </source>
</evidence>
<feature type="compositionally biased region" description="Low complexity" evidence="3">
    <location>
        <begin position="1"/>
        <end position="20"/>
    </location>
</feature>
<evidence type="ECO:0000313" key="7">
    <source>
        <dbReference type="Proteomes" id="UP000815325"/>
    </source>
</evidence>
<gene>
    <name evidence="6" type="ORF">DUNSADRAFT_12252</name>
</gene>
<dbReference type="Pfam" id="PF13426">
    <property type="entry name" value="PAS_9"/>
    <property type="match status" value="3"/>
</dbReference>
<feature type="transmembrane region" description="Helical" evidence="4">
    <location>
        <begin position="162"/>
        <end position="189"/>
    </location>
</feature>
<accession>A0ABQ7GBM2</accession>
<dbReference type="InterPro" id="IPR057352">
    <property type="entry name" value="TPR_TmcB/C"/>
</dbReference>
<keyword evidence="4" id="KW-0472">Membrane</keyword>
<protein>
    <recommendedName>
        <fullName evidence="5">PAS domain-containing protein</fullName>
    </recommendedName>
</protein>
<reference evidence="6" key="1">
    <citation type="submission" date="2017-08" db="EMBL/GenBank/DDBJ databases">
        <authorList>
            <person name="Polle J.E."/>
            <person name="Barry K."/>
            <person name="Cushman J."/>
            <person name="Schmutz J."/>
            <person name="Tran D."/>
            <person name="Hathwaick L.T."/>
            <person name="Yim W.C."/>
            <person name="Jenkins J."/>
            <person name="Mckie-Krisberg Z.M."/>
            <person name="Prochnik S."/>
            <person name="Lindquist E."/>
            <person name="Dockter R.B."/>
            <person name="Adam C."/>
            <person name="Molina H."/>
            <person name="Bunkerborg J."/>
            <person name="Jin E."/>
            <person name="Buchheim M."/>
            <person name="Magnuson J."/>
        </authorList>
    </citation>
    <scope>NUCLEOTIDE SEQUENCE</scope>
    <source>
        <strain evidence="6">CCAP 19/18</strain>
    </source>
</reference>
<evidence type="ECO:0000256" key="1">
    <source>
        <dbReference type="ARBA" id="ARBA00022543"/>
    </source>
</evidence>
<dbReference type="Pfam" id="PF25474">
    <property type="entry name" value="TPR_TmcB"/>
    <property type="match status" value="1"/>
</dbReference>
<dbReference type="EMBL" id="MU069904">
    <property type="protein sequence ID" value="KAF5832011.1"/>
    <property type="molecule type" value="Genomic_DNA"/>
</dbReference>
<dbReference type="InterPro" id="IPR000014">
    <property type="entry name" value="PAS"/>
</dbReference>
<dbReference type="SMART" id="SM00091">
    <property type="entry name" value="PAS"/>
    <property type="match status" value="3"/>
</dbReference>
<keyword evidence="1" id="KW-0600">Photoreceptor protein</keyword>
<keyword evidence="4" id="KW-0812">Transmembrane</keyword>
<feature type="transmembrane region" description="Helical" evidence="4">
    <location>
        <begin position="218"/>
        <end position="241"/>
    </location>
</feature>
<feature type="transmembrane region" description="Helical" evidence="4">
    <location>
        <begin position="284"/>
        <end position="301"/>
    </location>
</feature>
<dbReference type="Proteomes" id="UP000815325">
    <property type="component" value="Unassembled WGS sequence"/>
</dbReference>
<feature type="domain" description="PAS" evidence="5">
    <location>
        <begin position="630"/>
        <end position="670"/>
    </location>
</feature>
<keyword evidence="1" id="KW-0675">Receptor</keyword>
<keyword evidence="4" id="KW-1133">Transmembrane helix</keyword>
<organism evidence="6 7">
    <name type="scientific">Dunaliella salina</name>
    <name type="common">Green alga</name>
    <name type="synonym">Protococcus salinus</name>
    <dbReference type="NCBI Taxonomy" id="3046"/>
    <lineage>
        <taxon>Eukaryota</taxon>
        <taxon>Viridiplantae</taxon>
        <taxon>Chlorophyta</taxon>
        <taxon>core chlorophytes</taxon>
        <taxon>Chlorophyceae</taxon>
        <taxon>CS clade</taxon>
        <taxon>Chlamydomonadales</taxon>
        <taxon>Dunaliellaceae</taxon>
        <taxon>Dunaliella</taxon>
    </lineage>
</organism>
<dbReference type="InterPro" id="IPR052994">
    <property type="entry name" value="Tiny_macrocysts_regulators"/>
</dbReference>
<feature type="transmembrane region" description="Helical" evidence="4">
    <location>
        <begin position="76"/>
        <end position="95"/>
    </location>
</feature>
<dbReference type="PROSITE" id="PS50112">
    <property type="entry name" value="PAS"/>
    <property type="match status" value="1"/>
</dbReference>
<keyword evidence="2" id="KW-0716">Sensory transduction</keyword>
<evidence type="ECO:0000256" key="3">
    <source>
        <dbReference type="SAM" id="MobiDB-lite"/>
    </source>
</evidence>
<dbReference type="SUPFAM" id="SSF55785">
    <property type="entry name" value="PYP-like sensor domain (PAS domain)"/>
    <property type="match status" value="1"/>
</dbReference>
<feature type="transmembrane region" description="Helical" evidence="4">
    <location>
        <begin position="313"/>
        <end position="334"/>
    </location>
</feature>
<dbReference type="PANTHER" id="PTHR31600">
    <property type="entry name" value="TINY MACROCYSTS PROTEIN B-RELATED"/>
    <property type="match status" value="1"/>
</dbReference>
<dbReference type="PANTHER" id="PTHR31600:SF2">
    <property type="entry name" value="GAMETE ENRICHED GENE 10 PROTEIN-RELATED"/>
    <property type="match status" value="1"/>
</dbReference>
<evidence type="ECO:0000256" key="2">
    <source>
        <dbReference type="ARBA" id="ARBA00022606"/>
    </source>
</evidence>
<name>A0ABQ7GBM2_DUNSA</name>
<feature type="region of interest" description="Disordered" evidence="3">
    <location>
        <begin position="1"/>
        <end position="38"/>
    </location>
</feature>
<evidence type="ECO:0000313" key="6">
    <source>
        <dbReference type="EMBL" id="KAF5832011.1"/>
    </source>
</evidence>
<feature type="transmembrane region" description="Helical" evidence="4">
    <location>
        <begin position="354"/>
        <end position="372"/>
    </location>
</feature>
<dbReference type="InterPro" id="IPR035965">
    <property type="entry name" value="PAS-like_dom_sf"/>
</dbReference>
<dbReference type="NCBIfam" id="TIGR00229">
    <property type="entry name" value="sensory_box"/>
    <property type="match status" value="1"/>
</dbReference>
<evidence type="ECO:0000256" key="4">
    <source>
        <dbReference type="SAM" id="Phobius"/>
    </source>
</evidence>
<keyword evidence="7" id="KW-1185">Reference proteome</keyword>
<feature type="transmembrane region" description="Helical" evidence="4">
    <location>
        <begin position="129"/>
        <end position="150"/>
    </location>
</feature>
<keyword evidence="1" id="KW-0157">Chromophore</keyword>
<dbReference type="CDD" id="cd00130">
    <property type="entry name" value="PAS"/>
    <property type="match status" value="1"/>
</dbReference>
<comment type="caution">
    <text evidence="6">The sequence shown here is derived from an EMBL/GenBank/DDBJ whole genome shotgun (WGS) entry which is preliminary data.</text>
</comment>
<dbReference type="Gene3D" id="3.30.450.20">
    <property type="entry name" value="PAS domain"/>
    <property type="match status" value="2"/>
</dbReference>
<proteinExistence type="predicted"/>